<dbReference type="NCBIfam" id="NF047832">
    <property type="entry name" value="caspase_w_EACC1"/>
    <property type="match status" value="1"/>
</dbReference>
<dbReference type="Pfam" id="PF00656">
    <property type="entry name" value="Peptidase_C14"/>
    <property type="match status" value="1"/>
</dbReference>
<feature type="region of interest" description="Disordered" evidence="1">
    <location>
        <begin position="228"/>
        <end position="297"/>
    </location>
</feature>
<evidence type="ECO:0000313" key="3">
    <source>
        <dbReference type="EMBL" id="MBD2829061.1"/>
    </source>
</evidence>
<feature type="compositionally biased region" description="Low complexity" evidence="1">
    <location>
        <begin position="339"/>
        <end position="357"/>
    </location>
</feature>
<feature type="compositionally biased region" description="Polar residues" evidence="1">
    <location>
        <begin position="376"/>
        <end position="387"/>
    </location>
</feature>
<proteinExistence type="predicted"/>
<protein>
    <submittedName>
        <fullName evidence="3">Caspase family protein</fullName>
    </submittedName>
</protein>
<organism evidence="3">
    <name type="scientific">Streptomyces globisporus</name>
    <dbReference type="NCBI Taxonomy" id="1908"/>
    <lineage>
        <taxon>Bacteria</taxon>
        <taxon>Bacillati</taxon>
        <taxon>Actinomycetota</taxon>
        <taxon>Actinomycetes</taxon>
        <taxon>Kitasatosporales</taxon>
        <taxon>Streptomycetaceae</taxon>
        <taxon>Streptomyces</taxon>
    </lineage>
</organism>
<comment type="caution">
    <text evidence="3">The sequence shown here is derived from an EMBL/GenBank/DDBJ whole genome shotgun (WGS) entry which is preliminary data.</text>
</comment>
<dbReference type="EMBL" id="JACWUS010000001">
    <property type="protein sequence ID" value="MBD2829061.1"/>
    <property type="molecule type" value="Genomic_DNA"/>
</dbReference>
<dbReference type="InterPro" id="IPR029030">
    <property type="entry name" value="Caspase-like_dom_sf"/>
</dbReference>
<dbReference type="Gene3D" id="3.40.50.1460">
    <property type="match status" value="1"/>
</dbReference>
<evidence type="ECO:0000259" key="2">
    <source>
        <dbReference type="Pfam" id="PF00656"/>
    </source>
</evidence>
<name>A0A927BLU4_STRGL</name>
<accession>A0A927BLU4</accession>
<dbReference type="InterPro" id="IPR011600">
    <property type="entry name" value="Pept_C14_caspase"/>
</dbReference>
<feature type="region of interest" description="Disordered" evidence="1">
    <location>
        <begin position="331"/>
        <end position="393"/>
    </location>
</feature>
<evidence type="ECO:0000256" key="1">
    <source>
        <dbReference type="SAM" id="MobiDB-lite"/>
    </source>
</evidence>
<dbReference type="SUPFAM" id="SSF52129">
    <property type="entry name" value="Caspase-like"/>
    <property type="match status" value="1"/>
</dbReference>
<dbReference type="AlphaFoldDB" id="A0A927BLU4"/>
<feature type="domain" description="Peptidase C14 caspase" evidence="2">
    <location>
        <begin position="64"/>
        <end position="206"/>
    </location>
</feature>
<sequence>MVLIGAGSFDHLSKLPAVVHSTAVLGDLLRRKSVWGIPVENYYEIVDPLSPSILSQPIFKAAVDATDALVIYYAGHGLIEPRNGKFYLAVRGSRKESVRDTAVPFEWIREAVENSRANRKIVIIDCCYSGRALGLQSDQVDVGLDGTYVLTATDENSLAMSPPEESYTSFTGELIRLIKNGVQAEGEFLDLDLIYSEMRKGLRRKERPLPHQFCRDRLSRTPFVRNAAHTSVPSDGRAPSGGAGEVATAGRTGDSATEGTGPAVDLVNAAAPADVQETPGPRASRQVESEAHRKKGRVASRAYMAAGVAVALTAAAFAGLLFADWKHRDGGAADEKAPVRSAPSTSPTPSGSQKSSPVPSGSHNPTTPDPLPPPGSASTVEDGTPATTGAPIFEDDFAVGSSNWTRNRFGENGGTYTPSHNSYLVFSLAAAQRTYRAGFPVQAGEIYPDVPGGGNMTIAVTGRANEYATIGFGVACRARADGSGYYFTVWGKSVYIEKISPNSKGEIQRLAENLDSKQVTGDENHGQNKFLISCVNSVSDGSAQLTFKLNGKKVLSYTDRESVINGGSIALVAGSEPDTEKVGKAEFTRLQLW</sequence>
<dbReference type="GO" id="GO:0004197">
    <property type="term" value="F:cysteine-type endopeptidase activity"/>
    <property type="evidence" value="ECO:0007669"/>
    <property type="project" value="InterPro"/>
</dbReference>
<gene>
    <name evidence="3" type="ORF">ID875_13355</name>
</gene>
<reference evidence="3" key="1">
    <citation type="journal article" date="2020" name="PLoS ONE">
        <title>Isolation and characterization of Streptomyces bacteriophages and Streptomyces strains encoding biosynthetic arsenals: Streptomyces strains and phages for antibiotic discovery.</title>
        <authorList>
            <person name="Montano E.T."/>
            <person name="Nideffer J.F."/>
            <person name="Brumage L."/>
            <person name="Erb M."/>
            <person name="Derman A.I."/>
            <person name="Davis J.P."/>
            <person name="Estrada E."/>
            <person name="Fu S."/>
            <person name="Le D."/>
            <person name="Vuppala A."/>
            <person name="Tran C."/>
            <person name="Luterstein E."/>
            <person name="Lakkaraju S."/>
            <person name="Panchagnula S."/>
            <person name="Ren C."/>
            <person name="Doan J."/>
            <person name="Tran S."/>
            <person name="Soriano J."/>
            <person name="Fujita Y."/>
            <person name="Gutala P."/>
            <person name="Fujii Q."/>
            <person name="Lee M."/>
            <person name="Bui A."/>
            <person name="Villarreal C."/>
            <person name="Shing S.R."/>
            <person name="Kim S."/>
            <person name="Freeman D."/>
            <person name="Racha V."/>
            <person name="Ho A."/>
            <person name="Kumar P."/>
            <person name="Falah K."/>
            <person name="Dawson T."/>
            <person name="Enustun E."/>
            <person name="Prichard A."/>
            <person name="Gomez A."/>
            <person name="Khanna K."/>
            <person name="Trigg S."/>
            <person name="Fernandez L."/>
            <person name="Pogliano K."/>
            <person name="Pogliano J."/>
        </authorList>
    </citation>
    <scope>NUCLEOTIDE SEQUENCE</scope>
    <source>
        <strain evidence="3">QF2</strain>
    </source>
</reference>
<dbReference type="GO" id="GO:0006508">
    <property type="term" value="P:proteolysis"/>
    <property type="evidence" value="ECO:0007669"/>
    <property type="project" value="InterPro"/>
</dbReference>
<dbReference type="Gene3D" id="2.60.120.560">
    <property type="entry name" value="Exo-inulinase, domain 1"/>
    <property type="match status" value="1"/>
</dbReference>